<evidence type="ECO:0000259" key="1">
    <source>
        <dbReference type="Pfam" id="PF12697"/>
    </source>
</evidence>
<protein>
    <recommendedName>
        <fullName evidence="1">AB hydrolase-1 domain-containing protein</fullName>
    </recommendedName>
</protein>
<proteinExistence type="predicted"/>
<dbReference type="InterPro" id="IPR029058">
    <property type="entry name" value="AB_hydrolase_fold"/>
</dbReference>
<dbReference type="GO" id="GO:0016020">
    <property type="term" value="C:membrane"/>
    <property type="evidence" value="ECO:0007669"/>
    <property type="project" value="TreeGrafter"/>
</dbReference>
<dbReference type="GO" id="GO:0046464">
    <property type="term" value="P:acylglycerol catabolic process"/>
    <property type="evidence" value="ECO:0007669"/>
    <property type="project" value="TreeGrafter"/>
</dbReference>
<reference evidence="2" key="2">
    <citation type="submission" date="2020-09" db="EMBL/GenBank/DDBJ databases">
        <authorList>
            <person name="Sun Q."/>
            <person name="Zhou Y."/>
        </authorList>
    </citation>
    <scope>NUCLEOTIDE SEQUENCE</scope>
    <source>
        <strain evidence="2">CGMCC 4.7430</strain>
    </source>
</reference>
<dbReference type="AlphaFoldDB" id="A0A918A6M5"/>
<keyword evidence="3" id="KW-1185">Reference proteome</keyword>
<accession>A0A918A6M5</accession>
<dbReference type="InterPro" id="IPR000073">
    <property type="entry name" value="AB_hydrolase_1"/>
</dbReference>
<sequence>MSSDQMITGAAAVPIAIRDHGGAGRPLLLLHGAGGNLLHWERLAPLLTGAFRVLAVDLRGHGRSGDGPWTWKAVLDDLDAVVAGLAAADPVVAGHSLGGMLAGMWARRHPSCPAAISLDGHRAAATHPSHYAGLAPERLERDLAALNAAFTAQAEMMAQPMTGEQAAAYLHGQRAFAAAQGLDADAWEEAARRGLSERDGHTWLRPGPEVTRALRELPEFADALPVFGEVTAPFLIVTATRNLPVPPELSALMDAFRAGLRRDLTALAATRPNIEIHELDASHGMLAERPDAIARLITRYA</sequence>
<dbReference type="PANTHER" id="PTHR43798:SF5">
    <property type="entry name" value="MONOACYLGLYCEROL LIPASE ABHD6"/>
    <property type="match status" value="1"/>
</dbReference>
<dbReference type="InterPro" id="IPR050266">
    <property type="entry name" value="AB_hydrolase_sf"/>
</dbReference>
<dbReference type="EMBL" id="BMNK01000007">
    <property type="protein sequence ID" value="GGP09548.1"/>
    <property type="molecule type" value="Genomic_DNA"/>
</dbReference>
<dbReference type="PANTHER" id="PTHR43798">
    <property type="entry name" value="MONOACYLGLYCEROL LIPASE"/>
    <property type="match status" value="1"/>
</dbReference>
<dbReference type="GO" id="GO:0047372">
    <property type="term" value="F:monoacylglycerol lipase activity"/>
    <property type="evidence" value="ECO:0007669"/>
    <property type="project" value="TreeGrafter"/>
</dbReference>
<feature type="domain" description="AB hydrolase-1" evidence="1">
    <location>
        <begin position="27"/>
        <end position="295"/>
    </location>
</feature>
<name>A0A918A6M5_9ACTN</name>
<dbReference type="Gene3D" id="3.40.50.1820">
    <property type="entry name" value="alpha/beta hydrolase"/>
    <property type="match status" value="1"/>
</dbReference>
<reference evidence="2" key="1">
    <citation type="journal article" date="2014" name="Int. J. Syst. Evol. Microbiol.">
        <title>Complete genome sequence of Corynebacterium casei LMG S-19264T (=DSM 44701T), isolated from a smear-ripened cheese.</title>
        <authorList>
            <consortium name="US DOE Joint Genome Institute (JGI-PGF)"/>
            <person name="Walter F."/>
            <person name="Albersmeier A."/>
            <person name="Kalinowski J."/>
            <person name="Ruckert C."/>
        </authorList>
    </citation>
    <scope>NUCLEOTIDE SEQUENCE</scope>
    <source>
        <strain evidence="2">CGMCC 4.7430</strain>
    </source>
</reference>
<comment type="caution">
    <text evidence="2">The sequence shown here is derived from an EMBL/GenBank/DDBJ whole genome shotgun (WGS) entry which is preliminary data.</text>
</comment>
<evidence type="ECO:0000313" key="2">
    <source>
        <dbReference type="EMBL" id="GGP09548.1"/>
    </source>
</evidence>
<evidence type="ECO:0000313" key="3">
    <source>
        <dbReference type="Proteomes" id="UP000660745"/>
    </source>
</evidence>
<dbReference type="SUPFAM" id="SSF53474">
    <property type="entry name" value="alpha/beta-Hydrolases"/>
    <property type="match status" value="1"/>
</dbReference>
<organism evidence="2 3">
    <name type="scientific">Nonomuraea glycinis</name>
    <dbReference type="NCBI Taxonomy" id="2047744"/>
    <lineage>
        <taxon>Bacteria</taxon>
        <taxon>Bacillati</taxon>
        <taxon>Actinomycetota</taxon>
        <taxon>Actinomycetes</taxon>
        <taxon>Streptosporangiales</taxon>
        <taxon>Streptosporangiaceae</taxon>
        <taxon>Nonomuraea</taxon>
    </lineage>
</organism>
<gene>
    <name evidence="2" type="ORF">GCM10012278_45680</name>
</gene>
<dbReference type="Pfam" id="PF12697">
    <property type="entry name" value="Abhydrolase_6"/>
    <property type="match status" value="1"/>
</dbReference>
<dbReference type="Proteomes" id="UP000660745">
    <property type="component" value="Unassembled WGS sequence"/>
</dbReference>
<dbReference type="RefSeq" id="WP_189140696.1">
    <property type="nucleotide sequence ID" value="NZ_BMNK01000007.1"/>
</dbReference>